<evidence type="ECO:0000256" key="1">
    <source>
        <dbReference type="SAM" id="Coils"/>
    </source>
</evidence>
<organism evidence="2 3">
    <name type="scientific">Romanomermis culicivorax</name>
    <name type="common">Nematode worm</name>
    <dbReference type="NCBI Taxonomy" id="13658"/>
    <lineage>
        <taxon>Eukaryota</taxon>
        <taxon>Metazoa</taxon>
        <taxon>Ecdysozoa</taxon>
        <taxon>Nematoda</taxon>
        <taxon>Enoplea</taxon>
        <taxon>Dorylaimia</taxon>
        <taxon>Mermithida</taxon>
        <taxon>Mermithoidea</taxon>
        <taxon>Mermithidae</taxon>
        <taxon>Romanomermis</taxon>
    </lineage>
</organism>
<dbReference type="InterPro" id="IPR043472">
    <property type="entry name" value="Macro_dom-like"/>
</dbReference>
<dbReference type="SUPFAM" id="SSF52949">
    <property type="entry name" value="Macro domain-like"/>
    <property type="match status" value="1"/>
</dbReference>
<dbReference type="Pfam" id="PF10154">
    <property type="entry name" value="Fy-3"/>
    <property type="match status" value="1"/>
</dbReference>
<dbReference type="Proteomes" id="UP000887565">
    <property type="component" value="Unplaced"/>
</dbReference>
<sequence length="532" mass="61824">MESRTCSFEYHWSIDALSLDFKHEFEIPINVSSKTALVLLRVKYNIPIFLLKDVEEKLKSFIAQRESVYYQAQHDDIFSEIRRETGTIDQVVDKWIESLSQNLKAFAPPKRLSDEEIFRDAYRSLLFSNAAINSSSLQLLLVKEKEYASDLQKLIRARDWETERMKREHNAALEKAVRDFQDHEQINRLSTQYFESLHLIEANYANQINCLTREQKSEYRKLVLDLNEKILMQNPNILQFDEDSSSPIGNFSQNTDAKYLTHLAESFTIHLGAQMKTMHNLRLIACRDLDFCRSKNFFDDSERFQLALGLYSSNMLHGLTILVDNRPMHHFNLRTAFSKACEQRPELHFDNLENQLQNIEKDLVRANQYRDKLSANDQLDLSKAASSSNTEGLEYGDVYVTRHSNLSQVHAVFHLVAGDDVKTQDINSRHPCINGIRNIIKLCHKFGVTTINLPLLLINSMNEDLTNNWCLKRAELIYKCVKGFMIECSSYDEKQRFTVQFFVPPDVSRTLFDQLSDILSQVFHIPGPFVVK</sequence>
<dbReference type="PANTHER" id="PTHR16525:SF0">
    <property type="entry name" value="PROTEIN C12ORF4"/>
    <property type="match status" value="1"/>
</dbReference>
<proteinExistence type="predicted"/>
<evidence type="ECO:0000313" key="2">
    <source>
        <dbReference type="Proteomes" id="UP000887565"/>
    </source>
</evidence>
<keyword evidence="2" id="KW-1185">Reference proteome</keyword>
<dbReference type="InterPro" id="IPR019311">
    <property type="entry name" value="Fy-3"/>
</dbReference>
<evidence type="ECO:0000313" key="3">
    <source>
        <dbReference type="WBParaSite" id="nRc.2.0.1.t08557-RA"/>
    </source>
</evidence>
<dbReference type="GO" id="GO:0005737">
    <property type="term" value="C:cytoplasm"/>
    <property type="evidence" value="ECO:0007669"/>
    <property type="project" value="TreeGrafter"/>
</dbReference>
<keyword evidence="1" id="KW-0175">Coiled coil</keyword>
<dbReference type="PANTHER" id="PTHR16525">
    <property type="entry name" value="PROTEIN C12ORF4"/>
    <property type="match status" value="1"/>
</dbReference>
<dbReference type="OMA" id="CKHKRSH"/>
<feature type="coiled-coil region" evidence="1">
    <location>
        <begin position="349"/>
        <end position="376"/>
    </location>
</feature>
<accession>A0A915I350</accession>
<reference evidence="3" key="1">
    <citation type="submission" date="2022-11" db="UniProtKB">
        <authorList>
            <consortium name="WormBaseParasite"/>
        </authorList>
    </citation>
    <scope>IDENTIFICATION</scope>
</reference>
<dbReference type="AlphaFoldDB" id="A0A915I350"/>
<name>A0A915I350_ROMCU</name>
<dbReference type="WBParaSite" id="nRc.2.0.1.t08557-RA">
    <property type="protein sequence ID" value="nRc.2.0.1.t08557-RA"/>
    <property type="gene ID" value="nRc.2.0.1.g08557"/>
</dbReference>
<protein>
    <submittedName>
        <fullName evidence="3">Uncharacterized protein</fullName>
    </submittedName>
</protein>